<dbReference type="PANTHER" id="PTHR47892">
    <property type="entry name" value="UNIVERSAL STRESS PROTEIN E"/>
    <property type="match status" value="1"/>
</dbReference>
<keyword evidence="3" id="KW-0963">Cytoplasm</keyword>
<dbReference type="RefSeq" id="WP_214506443.1">
    <property type="nucleotide sequence ID" value="NZ_JAHEPS010000002.1"/>
</dbReference>
<evidence type="ECO:0000259" key="5">
    <source>
        <dbReference type="Pfam" id="PF00582"/>
    </source>
</evidence>
<reference evidence="6 7" key="1">
    <citation type="submission" date="2021-05" db="EMBL/GenBank/DDBJ databases">
        <title>Shewanella sp. JM162201.</title>
        <authorList>
            <person name="Xu S."/>
            <person name="Li A."/>
        </authorList>
    </citation>
    <scope>NUCLEOTIDE SEQUENCE [LARGE SCALE GENOMIC DNA]</scope>
    <source>
        <strain evidence="6 7">JM162201</strain>
    </source>
</reference>
<evidence type="ECO:0000313" key="7">
    <source>
        <dbReference type="Proteomes" id="UP001195903"/>
    </source>
</evidence>
<protein>
    <submittedName>
        <fullName evidence="6">Universal stress protein</fullName>
    </submittedName>
</protein>
<dbReference type="Gene3D" id="3.40.50.12370">
    <property type="match status" value="1"/>
</dbReference>
<comment type="subcellular location">
    <subcellularLocation>
        <location evidence="1">Cytoplasm</location>
    </subcellularLocation>
</comment>
<dbReference type="EMBL" id="JAHEPS010000002">
    <property type="protein sequence ID" value="MBT1444246.1"/>
    <property type="molecule type" value="Genomic_DNA"/>
</dbReference>
<dbReference type="InterPro" id="IPR006016">
    <property type="entry name" value="UspA"/>
</dbReference>
<evidence type="ECO:0000256" key="1">
    <source>
        <dbReference type="ARBA" id="ARBA00004496"/>
    </source>
</evidence>
<comment type="function">
    <text evidence="4">Required for resistance to DNA-damaging agents.</text>
</comment>
<dbReference type="SUPFAM" id="SSF52402">
    <property type="entry name" value="Adenine nucleotide alpha hydrolases-like"/>
    <property type="match status" value="1"/>
</dbReference>
<evidence type="ECO:0000256" key="4">
    <source>
        <dbReference type="ARBA" id="ARBA00037131"/>
    </source>
</evidence>
<comment type="caution">
    <text evidence="6">The sequence shown here is derived from an EMBL/GenBank/DDBJ whole genome shotgun (WGS) entry which is preliminary data.</text>
</comment>
<feature type="domain" description="UspA" evidence="5">
    <location>
        <begin position="145"/>
        <end position="282"/>
    </location>
</feature>
<comment type="similarity">
    <text evidence="2">Belongs to the universal stress protein A family.</text>
</comment>
<keyword evidence="7" id="KW-1185">Reference proteome</keyword>
<organism evidence="6 7">
    <name type="scientific">Shewanella jiangmenensis</name>
    <dbReference type="NCBI Taxonomy" id="2837387"/>
    <lineage>
        <taxon>Bacteria</taxon>
        <taxon>Pseudomonadati</taxon>
        <taxon>Pseudomonadota</taxon>
        <taxon>Gammaproteobacteria</taxon>
        <taxon>Alteromonadales</taxon>
        <taxon>Shewanellaceae</taxon>
        <taxon>Shewanella</taxon>
    </lineage>
</organism>
<dbReference type="PANTHER" id="PTHR47892:SF1">
    <property type="entry name" value="UNIVERSAL STRESS PROTEIN E"/>
    <property type="match status" value="1"/>
</dbReference>
<evidence type="ECO:0000256" key="3">
    <source>
        <dbReference type="ARBA" id="ARBA00022490"/>
    </source>
</evidence>
<dbReference type="Pfam" id="PF00582">
    <property type="entry name" value="Usp"/>
    <property type="match status" value="1"/>
</dbReference>
<accession>A0ABS5V192</accession>
<evidence type="ECO:0000256" key="2">
    <source>
        <dbReference type="ARBA" id="ARBA00008791"/>
    </source>
</evidence>
<evidence type="ECO:0000313" key="6">
    <source>
        <dbReference type="EMBL" id="MBT1444246.1"/>
    </source>
</evidence>
<name>A0ABS5V192_9GAMM</name>
<sequence>MEKVFIIAQHPGSKTDTVTEGLALARALDAAPALVSYDYAYFAGDEYYNPRLAAAARQALLEQRRQALVNKLAEQGESTLQPEARWSKTPHQDAIDASSSGGFSLLIKGIDDAEAPAPTDWHLIRHTRTPLMLLTNNPLARGRCVLMAVDLDASSEDKQLLNQLVLAHGRRLAAALSLPLHLACVIRVPTILRDMDLVTPHEILKAAHEKHSETLKSLGLPAEQIHLVTGEPELCLYQLSSSLKAKYLVLGARKREGLFGTVIGSTAEALVHRVRCNLLILPPDPQWLPDERG</sequence>
<dbReference type="Proteomes" id="UP001195903">
    <property type="component" value="Unassembled WGS sequence"/>
</dbReference>
<gene>
    <name evidence="6" type="ORF">KJI95_06870</name>
</gene>
<proteinExistence type="inferred from homology"/>